<dbReference type="Pfam" id="PF01418">
    <property type="entry name" value="HTH_6"/>
    <property type="match status" value="1"/>
</dbReference>
<dbReference type="InterPro" id="IPR001347">
    <property type="entry name" value="SIS_dom"/>
</dbReference>
<dbReference type="InterPro" id="IPR009057">
    <property type="entry name" value="Homeodomain-like_sf"/>
</dbReference>
<dbReference type="GO" id="GO:0003700">
    <property type="term" value="F:DNA-binding transcription factor activity"/>
    <property type="evidence" value="ECO:0007669"/>
    <property type="project" value="InterPro"/>
</dbReference>
<organism evidence="2 3">
    <name type="scientific">Paracoccus liaowanqingii</name>
    <dbReference type="NCBI Taxonomy" id="2560053"/>
    <lineage>
        <taxon>Bacteria</taxon>
        <taxon>Pseudomonadati</taxon>
        <taxon>Pseudomonadota</taxon>
        <taxon>Alphaproteobacteria</taxon>
        <taxon>Rhodobacterales</taxon>
        <taxon>Paracoccaceae</taxon>
        <taxon>Paracoccus</taxon>
    </lineage>
</organism>
<dbReference type="Pfam" id="PF01380">
    <property type="entry name" value="SIS"/>
    <property type="match status" value="1"/>
</dbReference>
<comment type="caution">
    <text evidence="2">The sequence shown here is derived from an EMBL/GenBank/DDBJ whole genome shotgun (WGS) entry which is preliminary data.</text>
</comment>
<dbReference type="Proteomes" id="UP000297972">
    <property type="component" value="Unassembled WGS sequence"/>
</dbReference>
<dbReference type="GO" id="GO:1901135">
    <property type="term" value="P:carbohydrate derivative metabolic process"/>
    <property type="evidence" value="ECO:0007669"/>
    <property type="project" value="InterPro"/>
</dbReference>
<dbReference type="AlphaFoldDB" id="A0A4Z1CRP3"/>
<dbReference type="GO" id="GO:0003677">
    <property type="term" value="F:DNA binding"/>
    <property type="evidence" value="ECO:0007669"/>
    <property type="project" value="InterPro"/>
</dbReference>
<dbReference type="PANTHER" id="PTHR30514">
    <property type="entry name" value="GLUCOKINASE"/>
    <property type="match status" value="1"/>
</dbReference>
<dbReference type="InterPro" id="IPR047640">
    <property type="entry name" value="RpiR-like"/>
</dbReference>
<evidence type="ECO:0000313" key="3">
    <source>
        <dbReference type="Proteomes" id="UP000297972"/>
    </source>
</evidence>
<feature type="domain" description="HTH rpiR-type" evidence="1">
    <location>
        <begin position="8"/>
        <end position="84"/>
    </location>
</feature>
<keyword evidence="3" id="KW-1185">Reference proteome</keyword>
<sequence length="288" mass="30831">MEQDQTAAGIIARIQALSGRLTQTEQRLVTELLAAPRDVALGSSADFAARASAHEATTSRFARKLGFASYSAFRTALQREWLQKPDPAARMSATLSQSDGRIIDRLVAGESAGLAAIADYLTERDLAEAAALIDRPRLFVFAQGNASVLAAMMERRLRRMGILPILMTGSARDIAEQAVTIAAGDTVFLLAFRRQPRLYASLMESVQLQGATTLALSDALGPSLNPAPDRLLSVPRQGGDAAFQTLTVPMLICNALILALGARREGAMAVLTRLGTLIERFEGNNSAH</sequence>
<evidence type="ECO:0000313" key="2">
    <source>
        <dbReference type="EMBL" id="TGN67943.1"/>
    </source>
</evidence>
<dbReference type="OrthoDB" id="3237351at2"/>
<dbReference type="InterPro" id="IPR000281">
    <property type="entry name" value="HTH_RpiR"/>
</dbReference>
<dbReference type="InterPro" id="IPR036388">
    <property type="entry name" value="WH-like_DNA-bd_sf"/>
</dbReference>
<reference evidence="2 3" key="1">
    <citation type="submission" date="2019-03" db="EMBL/GenBank/DDBJ databases">
        <authorList>
            <person name="Li J."/>
        </authorList>
    </citation>
    <scope>NUCLEOTIDE SEQUENCE [LARGE SCALE GENOMIC DNA]</scope>
    <source>
        <strain evidence="2 3">3058</strain>
    </source>
</reference>
<dbReference type="RefSeq" id="WP_135816355.1">
    <property type="nucleotide sequence ID" value="NZ_SRPG01000017.1"/>
</dbReference>
<gene>
    <name evidence="2" type="ORF">E4L95_03140</name>
</gene>
<dbReference type="SUPFAM" id="SSF53697">
    <property type="entry name" value="SIS domain"/>
    <property type="match status" value="1"/>
</dbReference>
<evidence type="ECO:0000259" key="1">
    <source>
        <dbReference type="PROSITE" id="PS51071"/>
    </source>
</evidence>
<dbReference type="SUPFAM" id="SSF46689">
    <property type="entry name" value="Homeodomain-like"/>
    <property type="match status" value="1"/>
</dbReference>
<dbReference type="EMBL" id="SRPG01000017">
    <property type="protein sequence ID" value="TGN67943.1"/>
    <property type="molecule type" value="Genomic_DNA"/>
</dbReference>
<dbReference type="GO" id="GO:0097367">
    <property type="term" value="F:carbohydrate derivative binding"/>
    <property type="evidence" value="ECO:0007669"/>
    <property type="project" value="InterPro"/>
</dbReference>
<protein>
    <submittedName>
        <fullName evidence="2">MurR/RpiR family transcriptional regulator</fullName>
    </submittedName>
</protein>
<dbReference type="InterPro" id="IPR046348">
    <property type="entry name" value="SIS_dom_sf"/>
</dbReference>
<name>A0A4Z1CRP3_9RHOB</name>
<dbReference type="PROSITE" id="PS51071">
    <property type="entry name" value="HTH_RPIR"/>
    <property type="match status" value="1"/>
</dbReference>
<accession>A0A4Z1CRP3</accession>
<proteinExistence type="predicted"/>
<dbReference type="Gene3D" id="1.10.10.10">
    <property type="entry name" value="Winged helix-like DNA-binding domain superfamily/Winged helix DNA-binding domain"/>
    <property type="match status" value="1"/>
</dbReference>
<dbReference type="Gene3D" id="3.40.50.10490">
    <property type="entry name" value="Glucose-6-phosphate isomerase like protein, domain 1"/>
    <property type="match status" value="1"/>
</dbReference>